<dbReference type="EMBL" id="UOEV01000037">
    <property type="protein sequence ID" value="VAW32333.1"/>
    <property type="molecule type" value="Genomic_DNA"/>
</dbReference>
<dbReference type="InterPro" id="IPR008991">
    <property type="entry name" value="Translation_prot_SH3-like_sf"/>
</dbReference>
<gene>
    <name evidence="5" type="ORF">MNBD_CPR01-322</name>
</gene>
<dbReference type="Gene3D" id="2.30.30.790">
    <property type="match status" value="1"/>
</dbReference>
<dbReference type="PROSITE" id="PS01015">
    <property type="entry name" value="RIBOSOMAL_L19"/>
    <property type="match status" value="1"/>
</dbReference>
<evidence type="ECO:0000313" key="5">
    <source>
        <dbReference type="EMBL" id="VAW32333.1"/>
    </source>
</evidence>
<comment type="similarity">
    <text evidence="1">Belongs to the bacterial ribosomal protein bL19 family.</text>
</comment>
<evidence type="ECO:0000256" key="3">
    <source>
        <dbReference type="ARBA" id="ARBA00023274"/>
    </source>
</evidence>
<evidence type="ECO:0000256" key="1">
    <source>
        <dbReference type="ARBA" id="ARBA00005781"/>
    </source>
</evidence>
<dbReference type="PANTHER" id="PTHR15680:SF9">
    <property type="entry name" value="LARGE RIBOSOMAL SUBUNIT PROTEIN BL19M"/>
    <property type="match status" value="1"/>
</dbReference>
<keyword evidence="3" id="KW-0687">Ribonucleoprotein</keyword>
<evidence type="ECO:0000256" key="2">
    <source>
        <dbReference type="ARBA" id="ARBA00022980"/>
    </source>
</evidence>
<protein>
    <submittedName>
        <fullName evidence="5">LSU ribosomal protein L19p</fullName>
    </submittedName>
</protein>
<dbReference type="SUPFAM" id="SSF50104">
    <property type="entry name" value="Translation proteins SH3-like domain"/>
    <property type="match status" value="1"/>
</dbReference>
<reference evidence="5" key="1">
    <citation type="submission" date="2018-06" db="EMBL/GenBank/DDBJ databases">
        <authorList>
            <person name="Zhirakovskaya E."/>
        </authorList>
    </citation>
    <scope>NUCLEOTIDE SEQUENCE</scope>
</reference>
<dbReference type="Pfam" id="PF01245">
    <property type="entry name" value="Ribosomal_L19"/>
    <property type="match status" value="1"/>
</dbReference>
<dbReference type="GO" id="GO:0006412">
    <property type="term" value="P:translation"/>
    <property type="evidence" value="ECO:0007669"/>
    <property type="project" value="InterPro"/>
</dbReference>
<name>A0A3B0UVX8_9ZZZZ</name>
<organism evidence="5">
    <name type="scientific">hydrothermal vent metagenome</name>
    <dbReference type="NCBI Taxonomy" id="652676"/>
    <lineage>
        <taxon>unclassified sequences</taxon>
        <taxon>metagenomes</taxon>
        <taxon>ecological metagenomes</taxon>
    </lineage>
</organism>
<dbReference type="PANTHER" id="PTHR15680">
    <property type="entry name" value="RIBOSOMAL PROTEIN L19"/>
    <property type="match status" value="1"/>
</dbReference>
<dbReference type="PRINTS" id="PR00061">
    <property type="entry name" value="RIBOSOMALL19"/>
</dbReference>
<evidence type="ECO:0000256" key="4">
    <source>
        <dbReference type="SAM" id="MobiDB-lite"/>
    </source>
</evidence>
<dbReference type="InterPro" id="IPR018257">
    <property type="entry name" value="Ribosomal_bL19_CS"/>
</dbReference>
<dbReference type="AlphaFoldDB" id="A0A3B0UVX8"/>
<dbReference type="InterPro" id="IPR038657">
    <property type="entry name" value="Ribosomal_bL19_sf"/>
</dbReference>
<keyword evidence="2 5" id="KW-0689">Ribosomal protein</keyword>
<feature type="region of interest" description="Disordered" evidence="4">
    <location>
        <begin position="126"/>
        <end position="179"/>
    </location>
</feature>
<dbReference type="GO" id="GO:0022625">
    <property type="term" value="C:cytosolic large ribosomal subunit"/>
    <property type="evidence" value="ECO:0007669"/>
    <property type="project" value="TreeGrafter"/>
</dbReference>
<dbReference type="InterPro" id="IPR001857">
    <property type="entry name" value="Ribosomal_bL19"/>
</dbReference>
<proteinExistence type="inferred from homology"/>
<dbReference type="NCBIfam" id="TIGR01024">
    <property type="entry name" value="rplS_bact"/>
    <property type="match status" value="1"/>
</dbReference>
<sequence>MNTIISPVKSEERSKLGIKSGDTVKVHQKVIERGKTRIQIFEGLVISVKHGSEAGGTFAVRTTLSGIGVEKTFPLYTPLIEKIEIVKRSKVRRAKLYFIREKAAKAVRRQLRNARIMNISTDDFAEKETQEKVEESVSEVVSEKTSEETATDSEKENPEASDKKETAKDSESKEEKVSE</sequence>
<accession>A0A3B0UVX8</accession>
<dbReference type="GO" id="GO:0003735">
    <property type="term" value="F:structural constituent of ribosome"/>
    <property type="evidence" value="ECO:0007669"/>
    <property type="project" value="InterPro"/>
</dbReference>